<gene>
    <name evidence="1" type="ORF">Ccrd_000716</name>
</gene>
<proteinExistence type="predicted"/>
<dbReference type="PANTHER" id="PTHR35455:SF1">
    <property type="entry name" value="AGAP005842-PA"/>
    <property type="match status" value="1"/>
</dbReference>
<dbReference type="Gramene" id="KVH97186">
    <property type="protein sequence ID" value="KVH97186"/>
    <property type="gene ID" value="Ccrd_000716"/>
</dbReference>
<dbReference type="Proteomes" id="UP000243975">
    <property type="component" value="Unassembled WGS sequence"/>
</dbReference>
<dbReference type="PANTHER" id="PTHR35455">
    <property type="entry name" value="UNNAMED PRODUCT"/>
    <property type="match status" value="1"/>
</dbReference>
<sequence length="218" mass="24900">MATGGMYVVAIMVVADDRSRDRRADHGNSTRKSFENICTISMHEEHSCLRRLMYDVIPIVRDSGSVTSHDRSYNLNFRRCSLISVKDSPTFFNYRSIGVMAKIHKTLALLISVMIICSVETLAKKSRRPISDIEIREKKQSCYADIELGYWGSECKSSMVAKENCALKCLSPTCYELIYESDPLEEGERDYVRSQEYKYCMHRLSLGENLDGVKGSFE</sequence>
<dbReference type="Pfam" id="PF16029">
    <property type="entry name" value="DUF4787"/>
    <property type="match status" value="1"/>
</dbReference>
<evidence type="ECO:0000313" key="2">
    <source>
        <dbReference type="Proteomes" id="UP000243975"/>
    </source>
</evidence>
<comment type="caution">
    <text evidence="1">The sequence shown here is derived from an EMBL/GenBank/DDBJ whole genome shotgun (WGS) entry which is preliminary data.</text>
</comment>
<keyword evidence="2" id="KW-1185">Reference proteome</keyword>
<name>A0A103XUR7_CYNCS</name>
<organism evidence="1 2">
    <name type="scientific">Cynara cardunculus var. scolymus</name>
    <name type="common">Globe artichoke</name>
    <name type="synonym">Cynara scolymus</name>
    <dbReference type="NCBI Taxonomy" id="59895"/>
    <lineage>
        <taxon>Eukaryota</taxon>
        <taxon>Viridiplantae</taxon>
        <taxon>Streptophyta</taxon>
        <taxon>Embryophyta</taxon>
        <taxon>Tracheophyta</taxon>
        <taxon>Spermatophyta</taxon>
        <taxon>Magnoliopsida</taxon>
        <taxon>eudicotyledons</taxon>
        <taxon>Gunneridae</taxon>
        <taxon>Pentapetalae</taxon>
        <taxon>asterids</taxon>
        <taxon>campanulids</taxon>
        <taxon>Asterales</taxon>
        <taxon>Asteraceae</taxon>
        <taxon>Carduoideae</taxon>
        <taxon>Cardueae</taxon>
        <taxon>Carduinae</taxon>
        <taxon>Cynara</taxon>
    </lineage>
</organism>
<protein>
    <submittedName>
        <fullName evidence="1">Uncharacterized protein</fullName>
    </submittedName>
</protein>
<dbReference type="AlphaFoldDB" id="A0A103XUR7"/>
<dbReference type="InterPro" id="IPR031985">
    <property type="entry name" value="DUF4787"/>
</dbReference>
<dbReference type="STRING" id="59895.A0A103XUR7"/>
<reference evidence="1 2" key="1">
    <citation type="journal article" date="2016" name="Sci. Rep.">
        <title>The genome sequence of the outbreeding globe artichoke constructed de novo incorporating a phase-aware low-pass sequencing strategy of F1 progeny.</title>
        <authorList>
            <person name="Scaglione D."/>
            <person name="Reyes-Chin-Wo S."/>
            <person name="Acquadro A."/>
            <person name="Froenicke L."/>
            <person name="Portis E."/>
            <person name="Beitel C."/>
            <person name="Tirone M."/>
            <person name="Mauro R."/>
            <person name="Lo Monaco A."/>
            <person name="Mauromicale G."/>
            <person name="Faccioli P."/>
            <person name="Cattivelli L."/>
            <person name="Rieseberg L."/>
            <person name="Michelmore R."/>
            <person name="Lanteri S."/>
        </authorList>
    </citation>
    <scope>NUCLEOTIDE SEQUENCE [LARGE SCALE GENOMIC DNA]</scope>
    <source>
        <strain evidence="1">2C</strain>
    </source>
</reference>
<evidence type="ECO:0000313" key="1">
    <source>
        <dbReference type="EMBL" id="KVH97186.1"/>
    </source>
</evidence>
<dbReference type="EMBL" id="LEKV01003851">
    <property type="protein sequence ID" value="KVH97186.1"/>
    <property type="molecule type" value="Genomic_DNA"/>
</dbReference>
<accession>A0A103XUR7</accession>